<dbReference type="PRINTS" id="PR00702">
    <property type="entry name" value="ACRIFLAVINRP"/>
</dbReference>
<dbReference type="PANTHER" id="PTHR32063:SF18">
    <property type="entry name" value="CATION EFFLUX SYSTEM PROTEIN"/>
    <property type="match status" value="1"/>
</dbReference>
<feature type="transmembrane region" description="Helical" evidence="1">
    <location>
        <begin position="394"/>
        <end position="414"/>
    </location>
</feature>
<dbReference type="Gene3D" id="3.30.70.1430">
    <property type="entry name" value="Multidrug efflux transporter AcrB pore domain"/>
    <property type="match status" value="2"/>
</dbReference>
<feature type="transmembrane region" description="Helical" evidence="1">
    <location>
        <begin position="364"/>
        <end position="382"/>
    </location>
</feature>
<dbReference type="Gene3D" id="3.30.70.1320">
    <property type="entry name" value="Multidrug efflux transporter AcrB pore domain like"/>
    <property type="match status" value="1"/>
</dbReference>
<feature type="transmembrane region" description="Helical" evidence="1">
    <location>
        <begin position="913"/>
        <end position="937"/>
    </location>
</feature>
<reference evidence="2 3" key="1">
    <citation type="submission" date="2012-11" db="EMBL/GenBank/DDBJ databases">
        <title>Whole genome sequence of Acidocella aminolytica 101 = DSM 11237.</title>
        <authorList>
            <person name="Azuma Y."/>
            <person name="Higashiura N."/>
            <person name="Hirakawa H."/>
            <person name="Matsushita K."/>
        </authorList>
    </citation>
    <scope>NUCLEOTIDE SEQUENCE [LARGE SCALE GENOMIC DNA]</scope>
    <source>
        <strain evidence="3">101 / DSM 11237</strain>
    </source>
</reference>
<gene>
    <name evidence="2" type="ORF">Aam_103_004</name>
</gene>
<sequence length="1031" mass="112867">MSRFNLTTLAVREGSVTLFFIIATILAGIFAYLNLGRAEDPPFTVKVLTVTAAWPGATAKEMQNLVADPLEKRMQELQWYDHTTTISRPGLMLMKVTLKDTTPPADVPEEFYQARKKLGDQAHALPEGVIGPFINDEYGDVTFALYALKAPRLPQRLLLPEAERLRERLLHVPGVKKVNILGERPQEIFINISDQKLATIGIGANAIFEALKQENDVVPEGSIDTKGPQVFIRVDRPYSKLQAIRNTPIVANGRVFKLSDIATIKRGYQDPPTYLIRNGGQPALELGVVMREGWNGLTLGKALDREQSKIDAILPAGMSFTMVTNQSVNISQAFDEFMQKFAEAIAVVMIVSLISLGWRVGIVVATAIPLVLAAVFVVMLVTGREFDRITLGSLIIALGLLVDDAIIVTELMMVKLEEGWERLLAASYSWQQTAAPTLAGTLITIAGFMPVGFARSTAGEYAGNIFWVVGFALLVSWVFAVTFTPYLGVKLLPNVKPVEGGHDAIYATPRYNQLRRLIKSVVKRKYLVAGVVVGALLLAGIGMGFVKQQFFPSSDRTEVLVDVQLPEGTSIETTEASVIKVEDWLLKQPQAKIVTSYIGQGAPRFFLAYNPELPDPSYAKIIVLTPSQKARDALEWHLRAAVANGLAPEARVRATQLVFGPPSPYPVAFRVMGPDVSQVRAIAQQVAAVMRANPHTRGVNTDWGQLQPTVHFVLDQSRLQQMGLTSEDVAEQLQFLLTGVPITQVRGAIRTEEIVARSQGDTRLDPAKLGQFILTTKTGKPVPLSQIGTIRIDQEYPYMIRRDRIPTITVQSDIDAATQPPQVSMEVMKALRPLISKLPEGYKIEMGGSIEQATKANKALVPIFPVMILVQLAILVLQVRSISAMAMVFLTAPLGLIGAVPVLLLFHQPFGFNAILGLIALSGILMRNTLILMGQIATNRRNGMDEFRAVVEATVQRTRPVLLTALAAVLAFIPLTSSVFWGAMAYTLIGGTIGGTVLIILFLPALYSIWFRITPPPVPTHNQIEGTKIHG</sequence>
<accession>A0A0D6PIF4</accession>
<organism evidence="2 3">
    <name type="scientific">Acidocella aminolytica 101 = DSM 11237</name>
    <dbReference type="NCBI Taxonomy" id="1120923"/>
    <lineage>
        <taxon>Bacteria</taxon>
        <taxon>Pseudomonadati</taxon>
        <taxon>Pseudomonadota</taxon>
        <taxon>Alphaproteobacteria</taxon>
        <taxon>Acetobacterales</taxon>
        <taxon>Acidocellaceae</taxon>
        <taxon>Acidocella</taxon>
    </lineage>
</organism>
<feature type="transmembrane region" description="Helical" evidence="1">
    <location>
        <begin position="16"/>
        <end position="35"/>
    </location>
</feature>
<dbReference type="PANTHER" id="PTHR32063">
    <property type="match status" value="1"/>
</dbReference>
<dbReference type="GO" id="GO:0005886">
    <property type="term" value="C:plasma membrane"/>
    <property type="evidence" value="ECO:0007669"/>
    <property type="project" value="TreeGrafter"/>
</dbReference>
<keyword evidence="1" id="KW-0812">Transmembrane</keyword>
<dbReference type="Gene3D" id="3.30.2090.10">
    <property type="entry name" value="Multidrug efflux transporter AcrB TolC docking domain, DN and DC subdomains"/>
    <property type="match status" value="2"/>
</dbReference>
<feature type="transmembrane region" description="Helical" evidence="1">
    <location>
        <begin position="885"/>
        <end position="906"/>
    </location>
</feature>
<proteinExistence type="predicted"/>
<keyword evidence="3" id="KW-1185">Reference proteome</keyword>
<dbReference type="AlphaFoldDB" id="A0A0D6PIF4"/>
<dbReference type="STRING" id="1120923.SAMN02746095_03409"/>
<keyword evidence="1" id="KW-0472">Membrane</keyword>
<dbReference type="GO" id="GO:0042910">
    <property type="term" value="F:xenobiotic transmembrane transporter activity"/>
    <property type="evidence" value="ECO:0007669"/>
    <property type="project" value="TreeGrafter"/>
</dbReference>
<feature type="transmembrane region" description="Helical" evidence="1">
    <location>
        <begin position="434"/>
        <end position="453"/>
    </location>
</feature>
<comment type="caution">
    <text evidence="2">The sequence shown here is derived from an EMBL/GenBank/DDBJ whole genome shotgun (WGS) entry which is preliminary data.</text>
</comment>
<dbReference type="InterPro" id="IPR001036">
    <property type="entry name" value="Acrflvin-R"/>
</dbReference>
<dbReference type="Gene3D" id="3.30.70.1440">
    <property type="entry name" value="Multidrug efflux transporter AcrB pore domain"/>
    <property type="match status" value="1"/>
</dbReference>
<dbReference type="RefSeq" id="WP_048879952.1">
    <property type="nucleotide sequence ID" value="NZ_BANC01000101.1"/>
</dbReference>
<dbReference type="SUPFAM" id="SSF82866">
    <property type="entry name" value="Multidrug efflux transporter AcrB transmembrane domain"/>
    <property type="match status" value="2"/>
</dbReference>
<dbReference type="SUPFAM" id="SSF82693">
    <property type="entry name" value="Multidrug efflux transporter AcrB pore domain, PN1, PN2, PC1 and PC2 subdomains"/>
    <property type="match status" value="3"/>
</dbReference>
<dbReference type="OrthoDB" id="9798415at2"/>
<feature type="transmembrane region" description="Helical" evidence="1">
    <location>
        <begin position="465"/>
        <end position="487"/>
    </location>
</feature>
<dbReference type="EMBL" id="BANC01000101">
    <property type="protein sequence ID" value="GAN81560.1"/>
    <property type="molecule type" value="Genomic_DNA"/>
</dbReference>
<keyword evidence="1" id="KW-1133">Transmembrane helix</keyword>
<evidence type="ECO:0000256" key="1">
    <source>
        <dbReference type="SAM" id="Phobius"/>
    </source>
</evidence>
<dbReference type="Gene3D" id="1.20.1640.10">
    <property type="entry name" value="Multidrug efflux transporter AcrB transmembrane domain"/>
    <property type="match status" value="2"/>
</dbReference>
<dbReference type="Proteomes" id="UP000032668">
    <property type="component" value="Unassembled WGS sequence"/>
</dbReference>
<feature type="transmembrane region" description="Helical" evidence="1">
    <location>
        <begin position="859"/>
        <end position="879"/>
    </location>
</feature>
<name>A0A0D6PIF4_9PROT</name>
<feature type="transmembrane region" description="Helical" evidence="1">
    <location>
        <begin position="988"/>
        <end position="1010"/>
    </location>
</feature>
<feature type="transmembrane region" description="Helical" evidence="1">
    <location>
        <begin position="526"/>
        <end position="546"/>
    </location>
</feature>
<evidence type="ECO:0000313" key="2">
    <source>
        <dbReference type="EMBL" id="GAN81560.1"/>
    </source>
</evidence>
<dbReference type="Pfam" id="PF00873">
    <property type="entry name" value="ACR_tran"/>
    <property type="match status" value="1"/>
</dbReference>
<dbReference type="SUPFAM" id="SSF82714">
    <property type="entry name" value="Multidrug efflux transporter AcrB TolC docking domain, DN and DC subdomains"/>
    <property type="match status" value="2"/>
</dbReference>
<protein>
    <submittedName>
        <fullName evidence="2">Acriflavin resistance protein/heavy metal efflux pump CzcA</fullName>
    </submittedName>
</protein>
<evidence type="ECO:0000313" key="3">
    <source>
        <dbReference type="Proteomes" id="UP000032668"/>
    </source>
</evidence>
<feature type="transmembrane region" description="Helical" evidence="1">
    <location>
        <begin position="961"/>
        <end position="981"/>
    </location>
</feature>
<dbReference type="InterPro" id="IPR027463">
    <property type="entry name" value="AcrB_DN_DC_subdom"/>
</dbReference>